<protein>
    <submittedName>
        <fullName evidence="1">Uncharacterized protein</fullName>
    </submittedName>
</protein>
<evidence type="ECO:0000313" key="1">
    <source>
        <dbReference type="EMBL" id="KKT52525.1"/>
    </source>
</evidence>
<dbReference type="EMBL" id="LCIH01000001">
    <property type="protein sequence ID" value="KKT52525.1"/>
    <property type="molecule type" value="Genomic_DNA"/>
</dbReference>
<sequence>MYYDISKRIVDIIGAIIMGILFLP</sequence>
<proteinExistence type="predicted"/>
<reference evidence="1 2" key="1">
    <citation type="journal article" date="2015" name="Nature">
        <title>rRNA introns, odd ribosomes, and small enigmatic genomes across a large radiation of phyla.</title>
        <authorList>
            <person name="Brown C.T."/>
            <person name="Hug L.A."/>
            <person name="Thomas B.C."/>
            <person name="Sharon I."/>
            <person name="Castelle C.J."/>
            <person name="Singh A."/>
            <person name="Wilkins M.J."/>
            <person name="Williams K.H."/>
            <person name="Banfield J.F."/>
        </authorList>
    </citation>
    <scope>NUCLEOTIDE SEQUENCE [LARGE SCALE GENOMIC DNA]</scope>
</reference>
<feature type="non-terminal residue" evidence="1">
    <location>
        <position position="24"/>
    </location>
</feature>
<dbReference type="AlphaFoldDB" id="A0A0G1HZX1"/>
<dbReference type="Proteomes" id="UP000034006">
    <property type="component" value="Unassembled WGS sequence"/>
</dbReference>
<gene>
    <name evidence="1" type="ORF">UW44_C0001G0077</name>
</gene>
<accession>A0A0G1HZX1</accession>
<name>A0A0G1HZX1_9BACT</name>
<evidence type="ECO:0000313" key="2">
    <source>
        <dbReference type="Proteomes" id="UP000034006"/>
    </source>
</evidence>
<comment type="caution">
    <text evidence="1">The sequence shown here is derived from an EMBL/GenBank/DDBJ whole genome shotgun (WGS) entry which is preliminary data.</text>
</comment>
<organism evidence="1 2">
    <name type="scientific">Candidatus Collierbacteria bacterium GW2011_GWB2_44_22</name>
    <dbReference type="NCBI Taxonomy" id="1618387"/>
    <lineage>
        <taxon>Bacteria</taxon>
        <taxon>Candidatus Collieribacteriota</taxon>
    </lineage>
</organism>